<protein>
    <recommendedName>
        <fullName evidence="1">Amidohydrolase-related domain-containing protein</fullName>
    </recommendedName>
</protein>
<evidence type="ECO:0000259" key="1">
    <source>
        <dbReference type="Pfam" id="PF04909"/>
    </source>
</evidence>
<organism evidence="2 3">
    <name type="scientific">Verruconis gallopava</name>
    <dbReference type="NCBI Taxonomy" id="253628"/>
    <lineage>
        <taxon>Eukaryota</taxon>
        <taxon>Fungi</taxon>
        <taxon>Dikarya</taxon>
        <taxon>Ascomycota</taxon>
        <taxon>Pezizomycotina</taxon>
        <taxon>Dothideomycetes</taxon>
        <taxon>Pleosporomycetidae</taxon>
        <taxon>Venturiales</taxon>
        <taxon>Sympoventuriaceae</taxon>
        <taxon>Verruconis</taxon>
    </lineage>
</organism>
<dbReference type="AlphaFoldDB" id="A0A0D1YI73"/>
<gene>
    <name evidence="2" type="ORF">PV09_08033</name>
</gene>
<feature type="domain" description="Amidohydrolase-related" evidence="1">
    <location>
        <begin position="14"/>
        <end position="248"/>
    </location>
</feature>
<dbReference type="GeneID" id="27316006"/>
<dbReference type="HOGENOM" id="CLU_064039_1_0_1"/>
<dbReference type="Proteomes" id="UP000053259">
    <property type="component" value="Unassembled WGS sequence"/>
</dbReference>
<dbReference type="InterPro" id="IPR032466">
    <property type="entry name" value="Metal_Hydrolase"/>
</dbReference>
<dbReference type="PANTHER" id="PTHR35563">
    <property type="entry name" value="BARREL METAL-DEPENDENT HYDROLASE, PUTATIVE (AFU_ORTHOLOGUE AFUA_1G16240)-RELATED"/>
    <property type="match status" value="1"/>
</dbReference>
<dbReference type="Pfam" id="PF04909">
    <property type="entry name" value="Amidohydro_2"/>
    <property type="match status" value="1"/>
</dbReference>
<evidence type="ECO:0000313" key="2">
    <source>
        <dbReference type="EMBL" id="KIW00517.1"/>
    </source>
</evidence>
<name>A0A0D1YI73_9PEZI</name>
<dbReference type="InterPro" id="IPR052358">
    <property type="entry name" value="Aro_Compnd_Degr_Hydrolases"/>
</dbReference>
<sequence length="300" mass="33811">MEVRNHPDIPEGAWDTHIHVFDPQKWPYASNRRYTPAPASLDQYPHRSTGCTNLVIVHASMQGSSPAPLVDALGHKGHIQGQTLRGLATLDFERLTDDDLDRLHAAGVRGTRMHLMTGQADISPDSVSKSIESIAPRLGRLGWVLDLFMPLSTWAGMAEFFSRLDPRIKVVADHFGAARPGDEDKPEFKSFLDLVSERVYVKLAAFERLYGAHPDGVDSLAPVAEAIIKAGPDRIMYASDWPHTQFSSYRRHKTPEEILNDVEPFRHVANEAHIAKLRTWVKKDDVWRKLWVNNPNSVFQ</sequence>
<accession>A0A0D1YI73</accession>
<proteinExistence type="predicted"/>
<keyword evidence="3" id="KW-1185">Reference proteome</keyword>
<dbReference type="InParanoid" id="A0A0D1YI73"/>
<dbReference type="InterPro" id="IPR006680">
    <property type="entry name" value="Amidohydro-rel"/>
</dbReference>
<dbReference type="OrthoDB" id="2135488at2759"/>
<dbReference type="RefSeq" id="XP_016210386.1">
    <property type="nucleotide sequence ID" value="XM_016361882.1"/>
</dbReference>
<reference evidence="2 3" key="1">
    <citation type="submission" date="2015-01" db="EMBL/GenBank/DDBJ databases">
        <title>The Genome Sequence of Ochroconis gallopava CBS43764.</title>
        <authorList>
            <consortium name="The Broad Institute Genomics Platform"/>
            <person name="Cuomo C."/>
            <person name="de Hoog S."/>
            <person name="Gorbushina A."/>
            <person name="Stielow B."/>
            <person name="Teixiera M."/>
            <person name="Abouelleil A."/>
            <person name="Chapman S.B."/>
            <person name="Priest M."/>
            <person name="Young S.K."/>
            <person name="Wortman J."/>
            <person name="Nusbaum C."/>
            <person name="Birren B."/>
        </authorList>
    </citation>
    <scope>NUCLEOTIDE SEQUENCE [LARGE SCALE GENOMIC DNA]</scope>
    <source>
        <strain evidence="2 3">CBS 43764</strain>
    </source>
</reference>
<dbReference type="GO" id="GO:0016787">
    <property type="term" value="F:hydrolase activity"/>
    <property type="evidence" value="ECO:0007669"/>
    <property type="project" value="InterPro"/>
</dbReference>
<dbReference type="VEuPathDB" id="FungiDB:PV09_08033"/>
<evidence type="ECO:0000313" key="3">
    <source>
        <dbReference type="Proteomes" id="UP000053259"/>
    </source>
</evidence>
<dbReference type="SUPFAM" id="SSF51556">
    <property type="entry name" value="Metallo-dependent hydrolases"/>
    <property type="match status" value="1"/>
</dbReference>
<dbReference type="PANTHER" id="PTHR35563:SF2">
    <property type="entry name" value="BARREL METAL-DEPENDENT HYDROLASE, PUTATIVE (AFU_ORTHOLOGUE AFUA_1G16240)-RELATED"/>
    <property type="match status" value="1"/>
</dbReference>
<dbReference type="Gene3D" id="3.20.20.140">
    <property type="entry name" value="Metal-dependent hydrolases"/>
    <property type="match status" value="1"/>
</dbReference>
<dbReference type="EMBL" id="KN847563">
    <property type="protein sequence ID" value="KIW00517.1"/>
    <property type="molecule type" value="Genomic_DNA"/>
</dbReference>